<evidence type="ECO:0000259" key="10">
    <source>
        <dbReference type="PROSITE" id="PS50262"/>
    </source>
</evidence>
<keyword evidence="3 9" id="KW-1133">Transmembrane helix</keyword>
<dbReference type="Gene3D" id="1.20.1070.10">
    <property type="entry name" value="Rhodopsin 7-helix transmembrane proteins"/>
    <property type="match status" value="1"/>
</dbReference>
<dbReference type="HOGENOM" id="CLU_744605_0_0_1"/>
<feature type="transmembrane region" description="Helical" evidence="9">
    <location>
        <begin position="66"/>
        <end position="91"/>
    </location>
</feature>
<evidence type="ECO:0000256" key="4">
    <source>
        <dbReference type="ARBA" id="ARBA00023040"/>
    </source>
</evidence>
<accession>D6WMD8</accession>
<dbReference type="OMA" id="ETIFRCC"/>
<evidence type="ECO:0000256" key="6">
    <source>
        <dbReference type="ARBA" id="ARBA00023170"/>
    </source>
</evidence>
<feature type="transmembrane region" description="Helical" evidence="9">
    <location>
        <begin position="111"/>
        <end position="134"/>
    </location>
</feature>
<keyword evidence="12" id="KW-1185">Reference proteome</keyword>
<keyword evidence="5 9" id="KW-0472">Membrane</keyword>
<dbReference type="SUPFAM" id="SSF81321">
    <property type="entry name" value="Family A G protein-coupled receptor-like"/>
    <property type="match status" value="1"/>
</dbReference>
<feature type="transmembrane region" description="Helical" evidence="9">
    <location>
        <begin position="233"/>
        <end position="253"/>
    </location>
</feature>
<feature type="transmembrane region" description="Helical" evidence="9">
    <location>
        <begin position="274"/>
        <end position="293"/>
    </location>
</feature>
<sequence>MNIDGEENESVPVLVFDNFTSSYNGTISQEQAQEWIVAAYFALQACGGVLNVLHILALIRSRRNGILSLILQISFADLAAQYVGATEILTLRHQSWYLSPEFCPFFKGTEVLVNTLTIYLIICFNFHVISLWNLHETHGKKSNKNPLTSCDKDDSNECLVTKQENANRLVTIDYSKRKDDVSIVFPVIFVWIVSLSLSVPNFTLASTLKLKQNYTLCAVIDSYYGQVLQHSLVIFKIALPVLLLFLSLVILTIKLTQTSTSDIENVLTKQMCEIRKLLIFGIILTIGYFLTTFQRQFLHFIHFQNAATV</sequence>
<evidence type="ECO:0000313" key="12">
    <source>
        <dbReference type="Proteomes" id="UP000007266"/>
    </source>
</evidence>
<comment type="subcellular location">
    <subcellularLocation>
        <location evidence="1">Membrane</location>
        <topology evidence="1">Multi-pass membrane protein</topology>
    </subcellularLocation>
</comment>
<dbReference type="PANTHER" id="PTHR24232:SF53">
    <property type="entry name" value="G-PROTEIN COUPLED RECEPTORS FAMILY 1 PROFILE DOMAIN-CONTAINING PROTEIN"/>
    <property type="match status" value="1"/>
</dbReference>
<dbReference type="Proteomes" id="UP000007266">
    <property type="component" value="Linkage group 5"/>
</dbReference>
<dbReference type="InParanoid" id="D6WMD8"/>
<dbReference type="GO" id="GO:0007186">
    <property type="term" value="P:G protein-coupled receptor signaling pathway"/>
    <property type="evidence" value="ECO:0000318"/>
    <property type="project" value="GO_Central"/>
</dbReference>
<name>D6WMD8_TRICA</name>
<protein>
    <recommendedName>
        <fullName evidence="10">G-protein coupled receptors family 1 profile domain-containing protein</fullName>
    </recommendedName>
</protein>
<dbReference type="InterPro" id="IPR017452">
    <property type="entry name" value="GPCR_Rhodpsn_7TM"/>
</dbReference>
<proteinExistence type="predicted"/>
<feature type="transmembrane region" description="Helical" evidence="9">
    <location>
        <begin position="35"/>
        <end position="59"/>
    </location>
</feature>
<evidence type="ECO:0000256" key="7">
    <source>
        <dbReference type="ARBA" id="ARBA00023180"/>
    </source>
</evidence>
<evidence type="ECO:0000256" key="5">
    <source>
        <dbReference type="ARBA" id="ARBA00023136"/>
    </source>
</evidence>
<evidence type="ECO:0000256" key="2">
    <source>
        <dbReference type="ARBA" id="ARBA00022692"/>
    </source>
</evidence>
<dbReference type="PROSITE" id="PS50262">
    <property type="entry name" value="G_PROTEIN_RECEP_F1_2"/>
    <property type="match status" value="1"/>
</dbReference>
<evidence type="ECO:0000256" key="1">
    <source>
        <dbReference type="ARBA" id="ARBA00004141"/>
    </source>
</evidence>
<keyword evidence="7" id="KW-0325">Glycoprotein</keyword>
<gene>
    <name evidence="11" type="primary">AUGUSTUS-3.0.2_14545</name>
    <name evidence="11" type="ORF">TcasGA2_TC014545</name>
</gene>
<dbReference type="GO" id="GO:0005886">
    <property type="term" value="C:plasma membrane"/>
    <property type="evidence" value="ECO:0000318"/>
    <property type="project" value="GO_Central"/>
</dbReference>
<feature type="domain" description="G-protein coupled receptors family 1 profile" evidence="10">
    <location>
        <begin position="48"/>
        <end position="309"/>
    </location>
</feature>
<dbReference type="GO" id="GO:0004930">
    <property type="term" value="F:G protein-coupled receptor activity"/>
    <property type="evidence" value="ECO:0000318"/>
    <property type="project" value="GO_Central"/>
</dbReference>
<dbReference type="AlphaFoldDB" id="D6WMD8"/>
<evidence type="ECO:0000256" key="9">
    <source>
        <dbReference type="SAM" id="Phobius"/>
    </source>
</evidence>
<feature type="transmembrane region" description="Helical" evidence="9">
    <location>
        <begin position="183"/>
        <end position="204"/>
    </location>
</feature>
<dbReference type="eggNOG" id="ENOG502S7N8">
    <property type="taxonomic scope" value="Eukaryota"/>
</dbReference>
<evidence type="ECO:0000256" key="3">
    <source>
        <dbReference type="ARBA" id="ARBA00022989"/>
    </source>
</evidence>
<keyword evidence="2 9" id="KW-0812">Transmembrane</keyword>
<reference evidence="11 12" key="1">
    <citation type="journal article" date="2008" name="Nature">
        <title>The genome of the model beetle and pest Tribolium castaneum.</title>
        <authorList>
            <consortium name="Tribolium Genome Sequencing Consortium"/>
            <person name="Richards S."/>
            <person name="Gibbs R.A."/>
            <person name="Weinstock G.M."/>
            <person name="Brown S.J."/>
            <person name="Denell R."/>
            <person name="Beeman R.W."/>
            <person name="Gibbs R."/>
            <person name="Beeman R.W."/>
            <person name="Brown S.J."/>
            <person name="Bucher G."/>
            <person name="Friedrich M."/>
            <person name="Grimmelikhuijzen C.J."/>
            <person name="Klingler M."/>
            <person name="Lorenzen M."/>
            <person name="Richards S."/>
            <person name="Roth S."/>
            <person name="Schroder R."/>
            <person name="Tautz D."/>
            <person name="Zdobnov E.M."/>
            <person name="Muzny D."/>
            <person name="Gibbs R.A."/>
            <person name="Weinstock G.M."/>
            <person name="Attaway T."/>
            <person name="Bell S."/>
            <person name="Buhay C.J."/>
            <person name="Chandrabose M.N."/>
            <person name="Chavez D."/>
            <person name="Clerk-Blankenburg K.P."/>
            <person name="Cree A."/>
            <person name="Dao M."/>
            <person name="Davis C."/>
            <person name="Chacko J."/>
            <person name="Dinh H."/>
            <person name="Dugan-Rocha S."/>
            <person name="Fowler G."/>
            <person name="Garner T.T."/>
            <person name="Garnes J."/>
            <person name="Gnirke A."/>
            <person name="Hawes A."/>
            <person name="Hernandez J."/>
            <person name="Hines S."/>
            <person name="Holder M."/>
            <person name="Hume J."/>
            <person name="Jhangiani S.N."/>
            <person name="Joshi V."/>
            <person name="Khan Z.M."/>
            <person name="Jackson L."/>
            <person name="Kovar C."/>
            <person name="Kowis A."/>
            <person name="Lee S."/>
            <person name="Lewis L.R."/>
            <person name="Margolis J."/>
            <person name="Morgan M."/>
            <person name="Nazareth L.V."/>
            <person name="Nguyen N."/>
            <person name="Okwuonu G."/>
            <person name="Parker D."/>
            <person name="Richards S."/>
            <person name="Ruiz S.J."/>
            <person name="Santibanez J."/>
            <person name="Savard J."/>
            <person name="Scherer S.E."/>
            <person name="Schneider B."/>
            <person name="Sodergren E."/>
            <person name="Tautz D."/>
            <person name="Vattahil S."/>
            <person name="Villasana D."/>
            <person name="White C.S."/>
            <person name="Wright R."/>
            <person name="Park Y."/>
            <person name="Beeman R.W."/>
            <person name="Lord J."/>
            <person name="Oppert B."/>
            <person name="Lorenzen M."/>
            <person name="Brown S."/>
            <person name="Wang L."/>
            <person name="Savard J."/>
            <person name="Tautz D."/>
            <person name="Richards S."/>
            <person name="Weinstock G."/>
            <person name="Gibbs R.A."/>
            <person name="Liu Y."/>
            <person name="Worley K."/>
            <person name="Weinstock G."/>
            <person name="Elsik C.G."/>
            <person name="Reese J.T."/>
            <person name="Elhaik E."/>
            <person name="Landan G."/>
            <person name="Graur D."/>
            <person name="Arensburger P."/>
            <person name="Atkinson P."/>
            <person name="Beeman R.W."/>
            <person name="Beidler J."/>
            <person name="Brown S.J."/>
            <person name="Demuth J.P."/>
            <person name="Drury D.W."/>
            <person name="Du Y.Z."/>
            <person name="Fujiwara H."/>
            <person name="Lorenzen M."/>
            <person name="Maselli V."/>
            <person name="Osanai M."/>
            <person name="Park Y."/>
            <person name="Robertson H.M."/>
            <person name="Tu Z."/>
            <person name="Wang J.J."/>
            <person name="Wang S."/>
            <person name="Richards S."/>
            <person name="Song H."/>
            <person name="Zhang L."/>
            <person name="Sodergren E."/>
            <person name="Werner D."/>
            <person name="Stanke M."/>
            <person name="Morgenstern B."/>
            <person name="Solovyev V."/>
            <person name="Kosarev P."/>
            <person name="Brown G."/>
            <person name="Chen H.C."/>
            <person name="Ermolaeva O."/>
            <person name="Hlavina W."/>
            <person name="Kapustin Y."/>
            <person name="Kiryutin B."/>
            <person name="Kitts P."/>
            <person name="Maglott D."/>
            <person name="Pruitt K."/>
            <person name="Sapojnikov V."/>
            <person name="Souvorov A."/>
            <person name="Mackey A.J."/>
            <person name="Waterhouse R.M."/>
            <person name="Wyder S."/>
            <person name="Zdobnov E.M."/>
            <person name="Zdobnov E.M."/>
            <person name="Wyder S."/>
            <person name="Kriventseva E.V."/>
            <person name="Kadowaki T."/>
            <person name="Bork P."/>
            <person name="Aranda M."/>
            <person name="Bao R."/>
            <person name="Beermann A."/>
            <person name="Berns N."/>
            <person name="Bolognesi R."/>
            <person name="Bonneton F."/>
            <person name="Bopp D."/>
            <person name="Brown S.J."/>
            <person name="Bucher G."/>
            <person name="Butts T."/>
            <person name="Chaumot A."/>
            <person name="Denell R.E."/>
            <person name="Ferrier D.E."/>
            <person name="Friedrich M."/>
            <person name="Gordon C.M."/>
            <person name="Jindra M."/>
            <person name="Klingler M."/>
            <person name="Lan Q."/>
            <person name="Lattorff H.M."/>
            <person name="Laudet V."/>
            <person name="von Levetsow C."/>
            <person name="Liu Z."/>
            <person name="Lutz R."/>
            <person name="Lynch J.A."/>
            <person name="da Fonseca R.N."/>
            <person name="Posnien N."/>
            <person name="Reuter R."/>
            <person name="Roth S."/>
            <person name="Savard J."/>
            <person name="Schinko J.B."/>
            <person name="Schmitt C."/>
            <person name="Schoppmeier M."/>
            <person name="Schroder R."/>
            <person name="Shippy T.D."/>
            <person name="Simonnet F."/>
            <person name="Marques-Souza H."/>
            <person name="Tautz D."/>
            <person name="Tomoyasu Y."/>
            <person name="Trauner J."/>
            <person name="Van der Zee M."/>
            <person name="Vervoort M."/>
            <person name="Wittkopp N."/>
            <person name="Wimmer E.A."/>
            <person name="Yang X."/>
            <person name="Jones A.K."/>
            <person name="Sattelle D.B."/>
            <person name="Ebert P.R."/>
            <person name="Nelson D."/>
            <person name="Scott J.G."/>
            <person name="Beeman R.W."/>
            <person name="Muthukrishnan S."/>
            <person name="Kramer K.J."/>
            <person name="Arakane Y."/>
            <person name="Beeman R.W."/>
            <person name="Zhu Q."/>
            <person name="Hogenkamp D."/>
            <person name="Dixit R."/>
            <person name="Oppert B."/>
            <person name="Jiang H."/>
            <person name="Zou Z."/>
            <person name="Marshall J."/>
            <person name="Elpidina E."/>
            <person name="Vinokurov K."/>
            <person name="Oppert C."/>
            <person name="Zou Z."/>
            <person name="Evans J."/>
            <person name="Lu Z."/>
            <person name="Zhao P."/>
            <person name="Sumathipala N."/>
            <person name="Altincicek B."/>
            <person name="Vilcinskas A."/>
            <person name="Williams M."/>
            <person name="Hultmark D."/>
            <person name="Hetru C."/>
            <person name="Jiang H."/>
            <person name="Grimmelikhuijzen C.J."/>
            <person name="Hauser F."/>
            <person name="Cazzamali G."/>
            <person name="Williamson M."/>
            <person name="Park Y."/>
            <person name="Li B."/>
            <person name="Tanaka Y."/>
            <person name="Predel R."/>
            <person name="Neupert S."/>
            <person name="Schachtner J."/>
            <person name="Verleyen P."/>
            <person name="Raible F."/>
            <person name="Bork P."/>
            <person name="Friedrich M."/>
            <person name="Walden K.K."/>
            <person name="Robertson H.M."/>
            <person name="Angeli S."/>
            <person name="Foret S."/>
            <person name="Bucher G."/>
            <person name="Schuetz S."/>
            <person name="Maleszka R."/>
            <person name="Wimmer E.A."/>
            <person name="Beeman R.W."/>
            <person name="Lorenzen M."/>
            <person name="Tomoyasu Y."/>
            <person name="Miller S.C."/>
            <person name="Grossmann D."/>
            <person name="Bucher G."/>
        </authorList>
    </citation>
    <scope>NUCLEOTIDE SEQUENCE [LARGE SCALE GENOMIC DNA]</scope>
    <source>
        <strain evidence="11 12">Georgia GA2</strain>
    </source>
</reference>
<organism evidence="11 12">
    <name type="scientific">Tribolium castaneum</name>
    <name type="common">Red flour beetle</name>
    <dbReference type="NCBI Taxonomy" id="7070"/>
    <lineage>
        <taxon>Eukaryota</taxon>
        <taxon>Metazoa</taxon>
        <taxon>Ecdysozoa</taxon>
        <taxon>Arthropoda</taxon>
        <taxon>Hexapoda</taxon>
        <taxon>Insecta</taxon>
        <taxon>Pterygota</taxon>
        <taxon>Neoptera</taxon>
        <taxon>Endopterygota</taxon>
        <taxon>Coleoptera</taxon>
        <taxon>Polyphaga</taxon>
        <taxon>Cucujiformia</taxon>
        <taxon>Tenebrionidae</taxon>
        <taxon>Tenebrionidae incertae sedis</taxon>
        <taxon>Tribolium</taxon>
    </lineage>
</organism>
<keyword evidence="6" id="KW-0675">Receptor</keyword>
<keyword evidence="8" id="KW-0807">Transducer</keyword>
<evidence type="ECO:0000313" key="11">
    <source>
        <dbReference type="EMBL" id="EFA04255.2"/>
    </source>
</evidence>
<keyword evidence="4" id="KW-0297">G-protein coupled receptor</keyword>
<dbReference type="EMBL" id="KQ971343">
    <property type="protein sequence ID" value="EFA04255.2"/>
    <property type="molecule type" value="Genomic_DNA"/>
</dbReference>
<reference evidence="11 12" key="2">
    <citation type="journal article" date="2010" name="Nucleic Acids Res.">
        <title>BeetleBase in 2010: revisions to provide comprehensive genomic information for Tribolium castaneum.</title>
        <authorList>
            <person name="Kim H.S."/>
            <person name="Murphy T."/>
            <person name="Xia J."/>
            <person name="Caragea D."/>
            <person name="Park Y."/>
            <person name="Beeman R.W."/>
            <person name="Lorenzen M.D."/>
            <person name="Butcher S."/>
            <person name="Manak J.R."/>
            <person name="Brown S.J."/>
        </authorList>
    </citation>
    <scope>GENOME REANNOTATION</scope>
    <source>
        <strain evidence="11 12">Georgia GA2</strain>
    </source>
</reference>
<dbReference type="PANTHER" id="PTHR24232">
    <property type="entry name" value="G-PROTEIN COUPLED RECEPTOR"/>
    <property type="match status" value="1"/>
</dbReference>
<evidence type="ECO:0000256" key="8">
    <source>
        <dbReference type="ARBA" id="ARBA00023224"/>
    </source>
</evidence>